<dbReference type="InterPro" id="IPR023843">
    <property type="entry name" value="CRISPR-assoc_Cas1_cyanobact"/>
</dbReference>
<proteinExistence type="inferred from homology"/>
<evidence type="ECO:0000313" key="11">
    <source>
        <dbReference type="EMBL" id="NWJ47057.1"/>
    </source>
</evidence>
<dbReference type="GO" id="GO:0003677">
    <property type="term" value="F:DNA binding"/>
    <property type="evidence" value="ECO:0007669"/>
    <property type="project" value="UniProtKB-KW"/>
</dbReference>
<evidence type="ECO:0000256" key="5">
    <source>
        <dbReference type="ARBA" id="ARBA00022842"/>
    </source>
</evidence>
<evidence type="ECO:0000313" key="12">
    <source>
        <dbReference type="EMBL" id="WJW70371.1"/>
    </source>
</evidence>
<dbReference type="GO" id="GO:0043571">
    <property type="term" value="P:maintenance of CRISPR repeat elements"/>
    <property type="evidence" value="ECO:0007669"/>
    <property type="project" value="UniProtKB-UniRule"/>
</dbReference>
<dbReference type="InterPro" id="IPR050646">
    <property type="entry name" value="Cas1"/>
</dbReference>
<feature type="binding site" evidence="10">
    <location>
        <position position="190"/>
    </location>
    <ligand>
        <name>Mn(2+)</name>
        <dbReference type="ChEBI" id="CHEBI:29035"/>
    </ligand>
</feature>
<keyword evidence="3 10" id="KW-0255">Endonuclease</keyword>
<feature type="binding site" evidence="10">
    <location>
        <position position="257"/>
    </location>
    <ligand>
        <name>Mn(2+)</name>
        <dbReference type="ChEBI" id="CHEBI:29035"/>
    </ligand>
</feature>
<keyword evidence="4 10" id="KW-0378">Hydrolase</keyword>
<comment type="cofactor">
    <cofactor evidence="10">
        <name>Mg(2+)</name>
        <dbReference type="ChEBI" id="CHEBI:18420"/>
    </cofactor>
    <cofactor evidence="10">
        <name>Mn(2+)</name>
        <dbReference type="ChEBI" id="CHEBI:29035"/>
    </cofactor>
</comment>
<feature type="binding site" evidence="10">
    <location>
        <position position="272"/>
    </location>
    <ligand>
        <name>Mn(2+)</name>
        <dbReference type="ChEBI" id="CHEBI:29035"/>
    </ligand>
</feature>
<evidence type="ECO:0000256" key="10">
    <source>
        <dbReference type="HAMAP-Rule" id="MF_01470"/>
    </source>
</evidence>
<gene>
    <name evidence="11" type="primary">cas1d</name>
    <name evidence="10" type="synonym">cas1</name>
    <name evidence="11" type="ORF">HXX08_14445</name>
    <name evidence="12" type="ORF">OZ401_004945</name>
</gene>
<dbReference type="CDD" id="cd09634">
    <property type="entry name" value="Cas1_I-II-III"/>
    <property type="match status" value="1"/>
</dbReference>
<keyword evidence="8 10" id="KW-0464">Manganese</keyword>
<evidence type="ECO:0000256" key="3">
    <source>
        <dbReference type="ARBA" id="ARBA00022759"/>
    </source>
</evidence>
<evidence type="ECO:0000256" key="6">
    <source>
        <dbReference type="ARBA" id="ARBA00023118"/>
    </source>
</evidence>
<dbReference type="EMBL" id="CP128402">
    <property type="protein sequence ID" value="WJW70371.1"/>
    <property type="molecule type" value="Genomic_DNA"/>
</dbReference>
<evidence type="ECO:0000256" key="2">
    <source>
        <dbReference type="ARBA" id="ARBA00022723"/>
    </source>
</evidence>
<dbReference type="GO" id="GO:0051607">
    <property type="term" value="P:defense response to virus"/>
    <property type="evidence" value="ECO:0007669"/>
    <property type="project" value="UniProtKB-UniRule"/>
</dbReference>
<dbReference type="InterPro" id="IPR002729">
    <property type="entry name" value="CRISPR-assoc_Cas1"/>
</dbReference>
<evidence type="ECO:0000256" key="4">
    <source>
        <dbReference type="ARBA" id="ARBA00022801"/>
    </source>
</evidence>
<evidence type="ECO:0000313" key="13">
    <source>
        <dbReference type="Proteomes" id="UP000521676"/>
    </source>
</evidence>
<dbReference type="NCBIfam" id="TIGR00287">
    <property type="entry name" value="cas1"/>
    <property type="match status" value="1"/>
</dbReference>
<keyword evidence="1 10" id="KW-0540">Nuclease</keyword>
<keyword evidence="6 10" id="KW-0051">Antiviral defense</keyword>
<dbReference type="GO" id="GO:0004520">
    <property type="term" value="F:DNA endonuclease activity"/>
    <property type="evidence" value="ECO:0007669"/>
    <property type="project" value="InterPro"/>
</dbReference>
<evidence type="ECO:0000256" key="7">
    <source>
        <dbReference type="ARBA" id="ARBA00023125"/>
    </source>
</evidence>
<dbReference type="Gene3D" id="1.20.120.920">
    <property type="entry name" value="CRISPR-associated endonuclease Cas1, C-terminal domain"/>
    <property type="match status" value="1"/>
</dbReference>
<dbReference type="Proteomes" id="UP000521676">
    <property type="component" value="Unassembled WGS sequence"/>
</dbReference>
<dbReference type="PANTHER" id="PTHR34353">
    <property type="entry name" value="CRISPR-ASSOCIATED ENDONUCLEASE CAS1 1"/>
    <property type="match status" value="1"/>
</dbReference>
<dbReference type="Gene3D" id="3.100.10.20">
    <property type="entry name" value="CRISPR-associated endonuclease Cas1, N-terminal domain"/>
    <property type="match status" value="1"/>
</dbReference>
<dbReference type="GO" id="GO:0046872">
    <property type="term" value="F:metal ion binding"/>
    <property type="evidence" value="ECO:0007669"/>
    <property type="project" value="UniProtKB-UniRule"/>
</dbReference>
<keyword evidence="5 10" id="KW-0460">Magnesium</keyword>
<sequence>MPTLYLTEDRALVRRDSEDCLLVQIPDRRGEGGVILSPARKERIPLIKVDGVVVMGEVTMTASALHLLLERNIEVNFLSHFGQFKGRLSPPLTKNSLLRLAQHRAHNDLAKRSELARRFVIGKLSNQRTLLQRYNRRQSDPAISQEVDLIATLLRKLATLAIDNPGEGAVLSNGDRAIANSSIETILGLEGAGSAAYFRCFGKLLTDPEQWPFGGRVKRPPTDPINAMLSFGYSLLTNQVASAVQSVGFDQYIGYLHSSVYGRPALALDLMEEFRPLIVDSVVLTLLNNRMLSMTDFTVELDAYRMKNEPRKIFLTKFEERLNEEITHPVFGYKVKYRRCIELQARLVAKFLTGEIPEYVPFTVR</sequence>
<dbReference type="EC" id="3.1.-.-" evidence="10"/>
<dbReference type="InterPro" id="IPR042211">
    <property type="entry name" value="CRISPR-assoc_Cas1_N"/>
</dbReference>
<dbReference type="PANTHER" id="PTHR34353:SF2">
    <property type="entry name" value="CRISPR-ASSOCIATED ENDONUCLEASE CAS1 1"/>
    <property type="match status" value="1"/>
</dbReference>
<comment type="function">
    <text evidence="10">CRISPR (clustered regularly interspaced short palindromic repeat), is an adaptive immune system that provides protection against mobile genetic elements (viruses, transposable elements and conjugative plasmids). CRISPR clusters contain spacers, sequences complementary to antecedent mobile elements, and target invading nucleic acids. CRISPR clusters are transcribed and processed into CRISPR RNA (crRNA). Acts as a dsDNA endonuclease. Involved in the integration of spacer DNA into the CRISPR cassette.</text>
</comment>
<dbReference type="GO" id="GO:0016787">
    <property type="term" value="F:hydrolase activity"/>
    <property type="evidence" value="ECO:0007669"/>
    <property type="project" value="UniProtKB-KW"/>
</dbReference>
<dbReference type="HAMAP" id="MF_01470">
    <property type="entry name" value="Cas1"/>
    <property type="match status" value="1"/>
</dbReference>
<reference evidence="11 13" key="1">
    <citation type="submission" date="2020-06" db="EMBL/GenBank/DDBJ databases">
        <title>Anoxygenic phototrophic Chloroflexota member uses a Type I reaction center.</title>
        <authorList>
            <person name="Tsuji J.M."/>
            <person name="Shaw N.A."/>
            <person name="Nagashima S."/>
            <person name="Venkiteswaran J."/>
            <person name="Schiff S.L."/>
            <person name="Hanada S."/>
            <person name="Tank M."/>
            <person name="Neufeld J.D."/>
        </authorList>
    </citation>
    <scope>NUCLEOTIDE SEQUENCE [LARGE SCALE GENOMIC DNA]</scope>
    <source>
        <strain evidence="11">L227-S17</strain>
    </source>
</reference>
<organism evidence="11 13">
    <name type="scientific">Candidatus Chlorohelix allophototropha</name>
    <dbReference type="NCBI Taxonomy" id="3003348"/>
    <lineage>
        <taxon>Bacteria</taxon>
        <taxon>Bacillati</taxon>
        <taxon>Chloroflexota</taxon>
        <taxon>Chloroflexia</taxon>
        <taxon>Candidatus Chloroheliales</taxon>
        <taxon>Candidatus Chloroheliaceae</taxon>
        <taxon>Candidatus Chlorohelix</taxon>
    </lineage>
</organism>
<dbReference type="Proteomes" id="UP001431572">
    <property type="component" value="Plasmid unnamed2"/>
</dbReference>
<evidence type="ECO:0000256" key="1">
    <source>
        <dbReference type="ARBA" id="ARBA00022722"/>
    </source>
</evidence>
<dbReference type="RefSeq" id="WP_341472240.1">
    <property type="nucleotide sequence ID" value="NZ_CP128402.1"/>
</dbReference>
<comment type="similarity">
    <text evidence="10">Belongs to the CRISPR-associated endonuclease Cas1 family.</text>
</comment>
<dbReference type="EMBL" id="JACATZ010000002">
    <property type="protein sequence ID" value="NWJ47057.1"/>
    <property type="molecule type" value="Genomic_DNA"/>
</dbReference>
<keyword evidence="12" id="KW-0614">Plasmid</keyword>
<keyword evidence="2 10" id="KW-0479">Metal-binding</keyword>
<comment type="subunit">
    <text evidence="9 10">Homodimer, forms a heterotetramer with a Cas2 homodimer.</text>
</comment>
<evidence type="ECO:0000313" key="14">
    <source>
        <dbReference type="Proteomes" id="UP001431572"/>
    </source>
</evidence>
<name>A0A8T7M4N7_9CHLR</name>
<dbReference type="Pfam" id="PF01867">
    <property type="entry name" value="Cas_Cas1"/>
    <property type="match status" value="1"/>
</dbReference>
<evidence type="ECO:0000256" key="9">
    <source>
        <dbReference type="ARBA" id="ARBA00038592"/>
    </source>
</evidence>
<keyword evidence="7 10" id="KW-0238">DNA-binding</keyword>
<protein>
    <recommendedName>
        <fullName evidence="10">CRISPR-associated endonuclease Cas1</fullName>
        <ecNumber evidence="10">3.1.-.-</ecNumber>
    </recommendedName>
</protein>
<accession>A0A8T7M4N7</accession>
<dbReference type="AlphaFoldDB" id="A0A8T7M4N7"/>
<evidence type="ECO:0000256" key="8">
    <source>
        <dbReference type="ARBA" id="ARBA00023211"/>
    </source>
</evidence>
<keyword evidence="14" id="KW-1185">Reference proteome</keyword>
<dbReference type="InterPro" id="IPR042206">
    <property type="entry name" value="CRISPR-assoc_Cas1_C"/>
</dbReference>
<reference evidence="12" key="2">
    <citation type="journal article" date="2024" name="Nature">
        <title>Anoxygenic phototroph of the Chloroflexota uses a type I reaction centre.</title>
        <authorList>
            <person name="Tsuji J.M."/>
            <person name="Shaw N.A."/>
            <person name="Nagashima S."/>
            <person name="Venkiteswaran J.J."/>
            <person name="Schiff S.L."/>
            <person name="Watanabe T."/>
            <person name="Fukui M."/>
            <person name="Hanada S."/>
            <person name="Tank M."/>
            <person name="Neufeld J.D."/>
        </authorList>
    </citation>
    <scope>NUCLEOTIDE SEQUENCE</scope>
    <source>
        <strain evidence="12">L227-S17</strain>
        <plasmid evidence="12 14">unnamed2</plasmid>
    </source>
</reference>
<geneLocation type="plasmid" evidence="12 14">
    <name>unnamed2</name>
</geneLocation>
<dbReference type="NCBIfam" id="TIGR04093">
    <property type="entry name" value="cas1_CYANO"/>
    <property type="match status" value="1"/>
</dbReference>